<gene>
    <name evidence="4" type="primary">yecD_1</name>
    <name evidence="4" type="ORF">BRLA_c022160</name>
</gene>
<dbReference type="PANTHER" id="PTHR43540:SF10">
    <property type="entry name" value="ISOCHORISMATASE"/>
    <property type="match status" value="1"/>
</dbReference>
<dbReference type="Proteomes" id="UP000005850">
    <property type="component" value="Chromosome"/>
</dbReference>
<keyword evidence="2" id="KW-0378">Hydrolase</keyword>
<dbReference type="AlphaFoldDB" id="A0A075R1S1"/>
<evidence type="ECO:0000313" key="5">
    <source>
        <dbReference type="Proteomes" id="UP000005850"/>
    </source>
</evidence>
<sequence length="184" mass="20930">MSQKAILIIDYTNDFVATNGALTCGEPAQKIEKRIVHLTNHFLQNGEFVVMAVDAHKEIDPFHPESKLYPPHNIIGSEGRELYGELHSLYKQKEASIYWMDKTRYSAFEGTDLALQLHTRGIRQIHLVGTCTDICILHTAVSAWYLGFEVIIHEDAVASFNPVGHDWALQHFKNQMGIQVVNHY</sequence>
<protein>
    <submittedName>
        <fullName evidence="4">Isochorismatase family protein YecD</fullName>
    </submittedName>
</protein>
<accession>A0A075R1S1</accession>
<dbReference type="KEGG" id="blr:BRLA_c022160"/>
<organism evidence="4 5">
    <name type="scientific">Brevibacillus laterosporus LMG 15441</name>
    <dbReference type="NCBI Taxonomy" id="1042163"/>
    <lineage>
        <taxon>Bacteria</taxon>
        <taxon>Bacillati</taxon>
        <taxon>Bacillota</taxon>
        <taxon>Bacilli</taxon>
        <taxon>Bacillales</taxon>
        <taxon>Paenibacillaceae</taxon>
        <taxon>Brevibacillus</taxon>
    </lineage>
</organism>
<keyword evidence="5" id="KW-1185">Reference proteome</keyword>
<dbReference type="RefSeq" id="WP_003337404.1">
    <property type="nucleotide sequence ID" value="NZ_CP007806.1"/>
</dbReference>
<dbReference type="InterPro" id="IPR036380">
    <property type="entry name" value="Isochorismatase-like_sf"/>
</dbReference>
<dbReference type="CDD" id="cd00431">
    <property type="entry name" value="cysteine_hydrolases"/>
    <property type="match status" value="1"/>
</dbReference>
<dbReference type="SUPFAM" id="SSF52499">
    <property type="entry name" value="Isochorismatase-like hydrolases"/>
    <property type="match status" value="1"/>
</dbReference>
<reference evidence="4 5" key="1">
    <citation type="journal article" date="2011" name="J. Bacteriol.">
        <title>Genome sequence of Brevibacillus laterosporus LMG 15441, a pathogen of invertebrates.</title>
        <authorList>
            <person name="Djukic M."/>
            <person name="Poehlein A."/>
            <person name="Thurmer A."/>
            <person name="Daniel R."/>
        </authorList>
    </citation>
    <scope>NUCLEOTIDE SEQUENCE [LARGE SCALE GENOMIC DNA]</scope>
    <source>
        <strain evidence="4 5">LMG 15441</strain>
    </source>
</reference>
<dbReference type="InterPro" id="IPR050272">
    <property type="entry name" value="Isochorismatase-like_hydrls"/>
</dbReference>
<evidence type="ECO:0000313" key="4">
    <source>
        <dbReference type="EMBL" id="AIG26537.1"/>
    </source>
</evidence>
<dbReference type="Pfam" id="PF00857">
    <property type="entry name" value="Isochorismatase"/>
    <property type="match status" value="1"/>
</dbReference>
<evidence type="ECO:0000256" key="1">
    <source>
        <dbReference type="ARBA" id="ARBA00006336"/>
    </source>
</evidence>
<feature type="domain" description="Isochorismatase-like" evidence="3">
    <location>
        <begin position="5"/>
        <end position="180"/>
    </location>
</feature>
<dbReference type="InterPro" id="IPR000868">
    <property type="entry name" value="Isochorismatase-like_dom"/>
</dbReference>
<comment type="similarity">
    <text evidence="1">Belongs to the isochorismatase family.</text>
</comment>
<evidence type="ECO:0000256" key="2">
    <source>
        <dbReference type="ARBA" id="ARBA00022801"/>
    </source>
</evidence>
<dbReference type="Gene3D" id="3.40.50.850">
    <property type="entry name" value="Isochorismatase-like"/>
    <property type="match status" value="1"/>
</dbReference>
<dbReference type="STRING" id="1042163.BRLA_c022160"/>
<dbReference type="PANTHER" id="PTHR43540">
    <property type="entry name" value="PEROXYUREIDOACRYLATE/UREIDOACRYLATE AMIDOHYDROLASE-RELATED"/>
    <property type="match status" value="1"/>
</dbReference>
<name>A0A075R1S1_BRELA</name>
<proteinExistence type="inferred from homology"/>
<dbReference type="HOGENOM" id="CLU_068979_12_1_9"/>
<dbReference type="GO" id="GO:0016787">
    <property type="term" value="F:hydrolase activity"/>
    <property type="evidence" value="ECO:0007669"/>
    <property type="project" value="UniProtKB-KW"/>
</dbReference>
<dbReference type="EMBL" id="CP007806">
    <property type="protein sequence ID" value="AIG26537.1"/>
    <property type="molecule type" value="Genomic_DNA"/>
</dbReference>
<evidence type="ECO:0000259" key="3">
    <source>
        <dbReference type="Pfam" id="PF00857"/>
    </source>
</evidence>
<dbReference type="eggNOG" id="COG1335">
    <property type="taxonomic scope" value="Bacteria"/>
</dbReference>